<dbReference type="InterPro" id="IPR011055">
    <property type="entry name" value="Dup_hybrid_motif"/>
</dbReference>
<dbReference type="InterPro" id="IPR050570">
    <property type="entry name" value="Cell_wall_metabolism_enzyme"/>
</dbReference>
<dbReference type="PANTHER" id="PTHR21666:SF270">
    <property type="entry name" value="MUREIN HYDROLASE ACTIVATOR ENVC"/>
    <property type="match status" value="1"/>
</dbReference>
<dbReference type="PANTHER" id="PTHR21666">
    <property type="entry name" value="PEPTIDASE-RELATED"/>
    <property type="match status" value="1"/>
</dbReference>
<keyword evidence="3" id="KW-1185">Reference proteome</keyword>
<dbReference type="SMART" id="SM00257">
    <property type="entry name" value="LysM"/>
    <property type="match status" value="2"/>
</dbReference>
<dbReference type="InterPro" id="IPR036779">
    <property type="entry name" value="LysM_dom_sf"/>
</dbReference>
<dbReference type="STRING" id="1547283.A9C19_07285"/>
<dbReference type="KEGG" id="bwh:A9C19_07285"/>
<dbReference type="CDD" id="cd00118">
    <property type="entry name" value="LysM"/>
    <property type="match status" value="2"/>
</dbReference>
<dbReference type="Pfam" id="PF01551">
    <property type="entry name" value="Peptidase_M23"/>
    <property type="match status" value="1"/>
</dbReference>
<dbReference type="Proteomes" id="UP000181936">
    <property type="component" value="Chromosome"/>
</dbReference>
<dbReference type="Pfam" id="PF01476">
    <property type="entry name" value="LysM"/>
    <property type="match status" value="2"/>
</dbReference>
<feature type="domain" description="LysM" evidence="1">
    <location>
        <begin position="176"/>
        <end position="219"/>
    </location>
</feature>
<dbReference type="SUPFAM" id="SSF51261">
    <property type="entry name" value="Duplicated hybrid motif"/>
    <property type="match status" value="1"/>
</dbReference>
<evidence type="ECO:0000313" key="3">
    <source>
        <dbReference type="Proteomes" id="UP000181936"/>
    </source>
</evidence>
<dbReference type="EMBL" id="CP016020">
    <property type="protein sequence ID" value="APH06999.1"/>
    <property type="molecule type" value="Genomic_DNA"/>
</dbReference>
<name>A0A1L3MXC5_9BACI</name>
<dbReference type="Gene3D" id="3.10.350.10">
    <property type="entry name" value="LysM domain"/>
    <property type="match status" value="2"/>
</dbReference>
<accession>A0A1L3MXC5</accession>
<dbReference type="InterPro" id="IPR016047">
    <property type="entry name" value="M23ase_b-sheet_dom"/>
</dbReference>
<dbReference type="InterPro" id="IPR018392">
    <property type="entry name" value="LysM"/>
</dbReference>
<evidence type="ECO:0000259" key="1">
    <source>
        <dbReference type="PROSITE" id="PS51782"/>
    </source>
</evidence>
<dbReference type="GO" id="GO:0004222">
    <property type="term" value="F:metalloendopeptidase activity"/>
    <property type="evidence" value="ECO:0007669"/>
    <property type="project" value="TreeGrafter"/>
</dbReference>
<protein>
    <recommendedName>
        <fullName evidence="1">LysM domain-containing protein</fullName>
    </recommendedName>
</protein>
<gene>
    <name evidence="2" type="ORF">A9C19_07285</name>
</gene>
<evidence type="ECO:0000313" key="2">
    <source>
        <dbReference type="EMBL" id="APH06999.1"/>
    </source>
</evidence>
<dbReference type="SUPFAM" id="SSF54106">
    <property type="entry name" value="LysM domain"/>
    <property type="match status" value="2"/>
</dbReference>
<reference evidence="2 3" key="1">
    <citation type="journal article" date="2016" name="Sci. Rep.">
        <title>Complete genome sequence and transcriptomic analysis of a novel marine strain Bacillus weihaiensis reveals the mechanism of brown algae degradation.</title>
        <authorList>
            <person name="Zhu Y."/>
            <person name="Chen P."/>
            <person name="Bao Y."/>
            <person name="Men Y."/>
            <person name="Zeng Y."/>
            <person name="Yang J."/>
            <person name="Sun J."/>
            <person name="Sun Y."/>
        </authorList>
    </citation>
    <scope>NUCLEOTIDE SEQUENCE [LARGE SCALE GENOMIC DNA]</scope>
    <source>
        <strain evidence="2 3">Alg07</strain>
    </source>
</reference>
<dbReference type="Gene3D" id="2.70.70.10">
    <property type="entry name" value="Glucose Permease (Domain IIA)"/>
    <property type="match status" value="1"/>
</dbReference>
<dbReference type="PROSITE" id="PS51782">
    <property type="entry name" value="LYSM"/>
    <property type="match status" value="2"/>
</dbReference>
<dbReference type="CDD" id="cd12797">
    <property type="entry name" value="M23_peptidase"/>
    <property type="match status" value="1"/>
</dbReference>
<feature type="domain" description="LysM" evidence="1">
    <location>
        <begin position="225"/>
        <end position="268"/>
    </location>
</feature>
<sequence>MEELQDQWVQPVKGTITDYFGTRNGHHKGIDIAAPEGESIISVAAGTVSKSYYSSTYGHVVFIQHPEGFETVYAHLSERTVNEGDTVSKGQQIGVIGNTGVSTGTHLHFELHEGTWTYEKEHALDPVFVFEDTSMQNENKLHHGTDKMDIQTKKLKPNNELEKSEELHTLNNKSIKTITVSKNDTLWGLSKEYKVPIASLKKWNHLNGSTIYPSQKLIISPAEEESYVVKAGDTLYSIADSFQTSTDKIKSTNELQGETIYPDQVLIIKE</sequence>
<organism evidence="2 3">
    <name type="scientific">Bacillus weihaiensis</name>
    <dbReference type="NCBI Taxonomy" id="1547283"/>
    <lineage>
        <taxon>Bacteria</taxon>
        <taxon>Bacillati</taxon>
        <taxon>Bacillota</taxon>
        <taxon>Bacilli</taxon>
        <taxon>Bacillales</taxon>
        <taxon>Bacillaceae</taxon>
        <taxon>Bacillus</taxon>
    </lineage>
</organism>
<dbReference type="AlphaFoldDB" id="A0A1L3MXC5"/>
<proteinExistence type="predicted"/>